<dbReference type="GO" id="GO:0045944">
    <property type="term" value="P:positive regulation of transcription by RNA polymerase II"/>
    <property type="evidence" value="ECO:0007669"/>
    <property type="project" value="InterPro"/>
</dbReference>
<proteinExistence type="predicted"/>
<reference evidence="9 10" key="1">
    <citation type="submission" date="2019-01" db="EMBL/GenBank/DDBJ databases">
        <authorList>
            <person name="Sayadi A."/>
        </authorList>
    </citation>
    <scope>NUCLEOTIDE SEQUENCE [LARGE SCALE GENOMIC DNA]</scope>
</reference>
<sequence length="112" mass="13412">MKEQLVEMTGLSPRVIRVWFQNKRCKDKKKTILMKQQMQQEKMENRRKHHQCGSTEQKVDQIEKENRPGKKKNEIKCFKYSENDLFRAVHSIKSGEISLNYASKLYAKKHTK</sequence>
<feature type="region of interest" description="Disordered" evidence="7">
    <location>
        <begin position="36"/>
        <end position="70"/>
    </location>
</feature>
<dbReference type="InterPro" id="IPR017970">
    <property type="entry name" value="Homeobox_CS"/>
</dbReference>
<accession>A0A653CGX1</accession>
<dbReference type="Gene3D" id="1.10.10.60">
    <property type="entry name" value="Homeodomain-like"/>
    <property type="match status" value="1"/>
</dbReference>
<dbReference type="OrthoDB" id="125004at2759"/>
<dbReference type="Proteomes" id="UP000410492">
    <property type="component" value="Unassembled WGS sequence"/>
</dbReference>
<organism evidence="9 10">
    <name type="scientific">Callosobruchus maculatus</name>
    <name type="common">Southern cowpea weevil</name>
    <name type="synonym">Pulse bruchid</name>
    <dbReference type="NCBI Taxonomy" id="64391"/>
    <lineage>
        <taxon>Eukaryota</taxon>
        <taxon>Metazoa</taxon>
        <taxon>Ecdysozoa</taxon>
        <taxon>Arthropoda</taxon>
        <taxon>Hexapoda</taxon>
        <taxon>Insecta</taxon>
        <taxon>Pterygota</taxon>
        <taxon>Neoptera</taxon>
        <taxon>Endopterygota</taxon>
        <taxon>Coleoptera</taxon>
        <taxon>Polyphaga</taxon>
        <taxon>Cucujiformia</taxon>
        <taxon>Chrysomeloidea</taxon>
        <taxon>Chrysomelidae</taxon>
        <taxon>Bruchinae</taxon>
        <taxon>Bruchini</taxon>
        <taxon>Callosobruchus</taxon>
    </lineage>
</organism>
<dbReference type="Pfam" id="PF00046">
    <property type="entry name" value="Homeodomain"/>
    <property type="match status" value="1"/>
</dbReference>
<evidence type="ECO:0000256" key="5">
    <source>
        <dbReference type="PROSITE-ProRule" id="PRU00108"/>
    </source>
</evidence>
<dbReference type="GO" id="GO:0048665">
    <property type="term" value="P:neuron fate specification"/>
    <property type="evidence" value="ECO:0007669"/>
    <property type="project" value="InterPro"/>
</dbReference>
<feature type="DNA-binding region" description="Homeobox" evidence="5">
    <location>
        <begin position="3"/>
        <end position="31"/>
    </location>
</feature>
<feature type="compositionally biased region" description="Basic and acidic residues" evidence="7">
    <location>
        <begin position="57"/>
        <end position="70"/>
    </location>
</feature>
<dbReference type="AlphaFoldDB" id="A0A653CGX1"/>
<evidence type="ECO:0000256" key="1">
    <source>
        <dbReference type="ARBA" id="ARBA00004123"/>
    </source>
</evidence>
<dbReference type="InterPro" id="IPR001356">
    <property type="entry name" value="HD"/>
</dbReference>
<dbReference type="CDD" id="cd00086">
    <property type="entry name" value="homeodomain"/>
    <property type="match status" value="1"/>
</dbReference>
<dbReference type="GO" id="GO:0005634">
    <property type="term" value="C:nucleus"/>
    <property type="evidence" value="ECO:0007669"/>
    <property type="project" value="UniProtKB-SubCell"/>
</dbReference>
<feature type="domain" description="Homeobox" evidence="8">
    <location>
        <begin position="1"/>
        <end position="30"/>
    </location>
</feature>
<dbReference type="PROSITE" id="PS50071">
    <property type="entry name" value="HOMEOBOX_2"/>
    <property type="match status" value="1"/>
</dbReference>
<evidence type="ECO:0000256" key="4">
    <source>
        <dbReference type="ARBA" id="ARBA00023242"/>
    </source>
</evidence>
<gene>
    <name evidence="9" type="ORF">CALMAC_LOCUS9016</name>
</gene>
<evidence type="ECO:0000256" key="2">
    <source>
        <dbReference type="ARBA" id="ARBA00023125"/>
    </source>
</evidence>
<keyword evidence="2 5" id="KW-0238">DNA-binding</keyword>
<dbReference type="InterPro" id="IPR009057">
    <property type="entry name" value="Homeodomain-like_sf"/>
</dbReference>
<dbReference type="InterPro" id="IPR047169">
    <property type="entry name" value="ISL1/2-like"/>
</dbReference>
<evidence type="ECO:0000313" key="9">
    <source>
        <dbReference type="EMBL" id="VEN47162.1"/>
    </source>
</evidence>
<keyword evidence="3 5" id="KW-0371">Homeobox</keyword>
<dbReference type="GO" id="GO:0000981">
    <property type="term" value="F:DNA-binding transcription factor activity, RNA polymerase II-specific"/>
    <property type="evidence" value="ECO:0007669"/>
    <property type="project" value="InterPro"/>
</dbReference>
<name>A0A653CGX1_CALMS</name>
<keyword evidence="4 5" id="KW-0539">Nucleus</keyword>
<dbReference type="PROSITE" id="PS00027">
    <property type="entry name" value="HOMEOBOX_1"/>
    <property type="match status" value="1"/>
</dbReference>
<dbReference type="GO" id="GO:0007409">
    <property type="term" value="P:axonogenesis"/>
    <property type="evidence" value="ECO:0007669"/>
    <property type="project" value="TreeGrafter"/>
</dbReference>
<dbReference type="SUPFAM" id="SSF46689">
    <property type="entry name" value="Homeodomain-like"/>
    <property type="match status" value="1"/>
</dbReference>
<keyword evidence="10" id="KW-1185">Reference proteome</keyword>
<evidence type="ECO:0000256" key="6">
    <source>
        <dbReference type="RuleBase" id="RU000682"/>
    </source>
</evidence>
<evidence type="ECO:0000259" key="8">
    <source>
        <dbReference type="PROSITE" id="PS50071"/>
    </source>
</evidence>
<dbReference type="PANTHER" id="PTHR24204">
    <property type="entry name" value="INSULIN GENE ENHANCER PROTEIN"/>
    <property type="match status" value="1"/>
</dbReference>
<dbReference type="GO" id="GO:0003677">
    <property type="term" value="F:DNA binding"/>
    <property type="evidence" value="ECO:0007669"/>
    <property type="project" value="UniProtKB-UniRule"/>
</dbReference>
<evidence type="ECO:0000256" key="7">
    <source>
        <dbReference type="SAM" id="MobiDB-lite"/>
    </source>
</evidence>
<dbReference type="EMBL" id="CAACVG010007806">
    <property type="protein sequence ID" value="VEN47162.1"/>
    <property type="molecule type" value="Genomic_DNA"/>
</dbReference>
<evidence type="ECO:0000313" key="10">
    <source>
        <dbReference type="Proteomes" id="UP000410492"/>
    </source>
</evidence>
<evidence type="ECO:0000256" key="3">
    <source>
        <dbReference type="ARBA" id="ARBA00023155"/>
    </source>
</evidence>
<protein>
    <recommendedName>
        <fullName evidence="8">Homeobox domain-containing protein</fullName>
    </recommendedName>
</protein>
<dbReference type="PANTHER" id="PTHR24204:SF8">
    <property type="entry name" value="TAILUP, ISOFORM A"/>
    <property type="match status" value="1"/>
</dbReference>
<comment type="subcellular location">
    <subcellularLocation>
        <location evidence="1 5 6">Nucleus</location>
    </subcellularLocation>
</comment>